<dbReference type="Proteomes" id="UP001060112">
    <property type="component" value="Chromosome"/>
</dbReference>
<evidence type="ECO:0000313" key="7">
    <source>
        <dbReference type="EMBL" id="UTY39948.1"/>
    </source>
</evidence>
<evidence type="ECO:0000256" key="2">
    <source>
        <dbReference type="ARBA" id="ARBA00022475"/>
    </source>
</evidence>
<evidence type="ECO:0000256" key="1">
    <source>
        <dbReference type="ARBA" id="ARBA00004651"/>
    </source>
</evidence>
<keyword evidence="8" id="KW-1185">Reference proteome</keyword>
<dbReference type="RefSeq" id="WP_290141386.1">
    <property type="nucleotide sequence ID" value="NZ_CP101620.1"/>
</dbReference>
<sequence>MFFVLSKILTYQVGPYNSVIRADQKIRIIQKGNLLGYVVSTLLQIVAMFFGGSYLIYVIFMLLGTLITNIYIVIYFRKEYKWVLISSKTIDQDKKVYIYNKVKDVSITRISSTLIEMTDNFLISKFVGTVMVGYYSNYMMIIQNIRSLAKNLYNSMESSIGMHTTKINAKDKVLLYKNVLFLYHLIGSVLSIGVALLMQDFIIIWIGKKYLLSKIILYVLIFDLYLNILIYAQTGFINTTDVFKK</sequence>
<name>A0ABY5I5H3_9FIRM</name>
<feature type="transmembrane region" description="Helical" evidence="6">
    <location>
        <begin position="56"/>
        <end position="76"/>
    </location>
</feature>
<proteinExistence type="predicted"/>
<feature type="transmembrane region" description="Helical" evidence="6">
    <location>
        <begin position="34"/>
        <end position="50"/>
    </location>
</feature>
<reference evidence="7" key="1">
    <citation type="submission" date="2022-07" db="EMBL/GenBank/DDBJ databases">
        <title>Faecal culturing of patients with breast cancer.</title>
        <authorList>
            <person name="Teng N.M.Y."/>
            <person name="Kiu R."/>
            <person name="Evans R."/>
            <person name="Baker D.J."/>
            <person name="Zenner C."/>
            <person name="Robinson S.D."/>
            <person name="Hall L.J."/>
        </authorList>
    </citation>
    <scope>NUCLEOTIDE SEQUENCE</scope>
    <source>
        <strain evidence="7">LH1062</strain>
    </source>
</reference>
<keyword evidence="3 6" id="KW-0812">Transmembrane</keyword>
<evidence type="ECO:0000256" key="5">
    <source>
        <dbReference type="ARBA" id="ARBA00023136"/>
    </source>
</evidence>
<keyword evidence="4 6" id="KW-1133">Transmembrane helix</keyword>
<protein>
    <submittedName>
        <fullName evidence="7">Uncharacterized protein</fullName>
    </submittedName>
</protein>
<gene>
    <name evidence="7" type="ORF">NMU03_03850</name>
</gene>
<evidence type="ECO:0000313" key="8">
    <source>
        <dbReference type="Proteomes" id="UP001060112"/>
    </source>
</evidence>
<feature type="transmembrane region" description="Helical" evidence="6">
    <location>
        <begin position="126"/>
        <end position="145"/>
    </location>
</feature>
<dbReference type="PANTHER" id="PTHR30250:SF11">
    <property type="entry name" value="O-ANTIGEN TRANSPORTER-RELATED"/>
    <property type="match status" value="1"/>
</dbReference>
<feature type="transmembrane region" description="Helical" evidence="6">
    <location>
        <begin position="181"/>
        <end position="203"/>
    </location>
</feature>
<evidence type="ECO:0000256" key="4">
    <source>
        <dbReference type="ARBA" id="ARBA00022989"/>
    </source>
</evidence>
<evidence type="ECO:0000256" key="6">
    <source>
        <dbReference type="SAM" id="Phobius"/>
    </source>
</evidence>
<keyword evidence="5 6" id="KW-0472">Membrane</keyword>
<organism evidence="7 8">
    <name type="scientific">Allocoprobacillus halotolerans</name>
    <dbReference type="NCBI Taxonomy" id="2944914"/>
    <lineage>
        <taxon>Bacteria</taxon>
        <taxon>Bacillati</taxon>
        <taxon>Bacillota</taxon>
        <taxon>Erysipelotrichia</taxon>
        <taxon>Erysipelotrichales</taxon>
        <taxon>Erysipelotrichaceae</taxon>
        <taxon>Allocoprobacillus</taxon>
    </lineage>
</organism>
<accession>A0ABY5I5H3</accession>
<evidence type="ECO:0000256" key="3">
    <source>
        <dbReference type="ARBA" id="ARBA00022692"/>
    </source>
</evidence>
<dbReference type="InterPro" id="IPR050833">
    <property type="entry name" value="Poly_Biosynth_Transport"/>
</dbReference>
<comment type="subcellular location">
    <subcellularLocation>
        <location evidence="1">Cell membrane</location>
        <topology evidence="1">Multi-pass membrane protein</topology>
    </subcellularLocation>
</comment>
<dbReference type="PANTHER" id="PTHR30250">
    <property type="entry name" value="PST FAMILY PREDICTED COLANIC ACID TRANSPORTER"/>
    <property type="match status" value="1"/>
</dbReference>
<keyword evidence="2" id="KW-1003">Cell membrane</keyword>
<feature type="transmembrane region" description="Helical" evidence="6">
    <location>
        <begin position="215"/>
        <end position="237"/>
    </location>
</feature>
<dbReference type="EMBL" id="CP101620">
    <property type="protein sequence ID" value="UTY39948.1"/>
    <property type="molecule type" value="Genomic_DNA"/>
</dbReference>